<evidence type="ECO:0000256" key="2">
    <source>
        <dbReference type="ARBA" id="ARBA00023235"/>
    </source>
</evidence>
<protein>
    <recommendedName>
        <fullName evidence="3 4">N5-carboxyaminoimidazole ribonucleotide mutase</fullName>
        <shortName evidence="3 4">N5-CAIR mutase</shortName>
        <ecNumber evidence="3 4">5.4.99.18</ecNumber>
    </recommendedName>
    <alternativeName>
        <fullName evidence="3">5-(carboxyamino)imidazole ribonucleotide mutase</fullName>
    </alternativeName>
</protein>
<dbReference type="UniPathway" id="UPA00074">
    <property type="reaction ID" value="UER00943"/>
</dbReference>
<dbReference type="Proteomes" id="UP000290870">
    <property type="component" value="Unassembled WGS sequence"/>
</dbReference>
<feature type="coiled-coil region" evidence="6">
    <location>
        <begin position="135"/>
        <end position="166"/>
    </location>
</feature>
<keyword evidence="1 3" id="KW-0658">Purine biosynthesis</keyword>
<name>A0A4Q0ZGV0_9BACT</name>
<evidence type="ECO:0000259" key="7">
    <source>
        <dbReference type="SMART" id="SM01001"/>
    </source>
</evidence>
<dbReference type="HAMAP" id="MF_01929">
    <property type="entry name" value="PurE_classI"/>
    <property type="match status" value="1"/>
</dbReference>
<dbReference type="EMBL" id="PDJZ01000001">
    <property type="protein sequence ID" value="RXJ85774.1"/>
    <property type="molecule type" value="Genomic_DNA"/>
</dbReference>
<sequence length="174" mass="18834">MKKPLVGIIMGSDSDLPVMSAAAQMCEYFGIDYEVTVVSAHRTPERLFKYAKEADKRGLKVIIAGAGGAAHLPGMVASITPLPVIGVPVKTSSLEGMDSLLSIVQMPGGVPVATVAINNSKNAGILAAQIIGIKHKEIKHKIKDYKKQMQEEVEKKAEKLEELEYQDYLKLMGK</sequence>
<evidence type="ECO:0000313" key="9">
    <source>
        <dbReference type="Proteomes" id="UP000290870"/>
    </source>
</evidence>
<gene>
    <name evidence="3 8" type="primary">purE</name>
    <name evidence="8" type="ORF">CRU90_00490</name>
</gene>
<comment type="function">
    <text evidence="3 4">Catalyzes the conversion of N5-carboxyaminoimidazole ribonucleotide (N5-CAIR) to 4-carboxy-5-aminoimidazole ribonucleotide (CAIR).</text>
</comment>
<dbReference type="OrthoDB" id="9791908at2"/>
<comment type="caution">
    <text evidence="8">The sequence shown here is derived from an EMBL/GenBank/DDBJ whole genome shotgun (WGS) entry which is preliminary data.</text>
</comment>
<comment type="catalytic activity">
    <reaction evidence="3 4">
        <text>5-carboxyamino-1-(5-phospho-D-ribosyl)imidazole + H(+) = 5-amino-1-(5-phospho-D-ribosyl)imidazole-4-carboxylate</text>
        <dbReference type="Rhea" id="RHEA:13193"/>
        <dbReference type="ChEBI" id="CHEBI:15378"/>
        <dbReference type="ChEBI" id="CHEBI:58730"/>
        <dbReference type="ChEBI" id="CHEBI:77657"/>
        <dbReference type="EC" id="5.4.99.18"/>
    </reaction>
</comment>
<dbReference type="InterPro" id="IPR000031">
    <property type="entry name" value="PurE_dom"/>
</dbReference>
<dbReference type="InterPro" id="IPR024694">
    <property type="entry name" value="PurE_prokaryotes"/>
</dbReference>
<evidence type="ECO:0000256" key="1">
    <source>
        <dbReference type="ARBA" id="ARBA00022755"/>
    </source>
</evidence>
<comment type="pathway">
    <text evidence="3 4">Purine metabolism; IMP biosynthesis via de novo pathway; 5-amino-1-(5-phospho-D-ribosyl)imidazole-4-carboxylate from 5-amino-1-(5-phospho-D-ribosyl)imidazole (N5-CAIR route): step 2/2.</text>
</comment>
<dbReference type="Pfam" id="PF00731">
    <property type="entry name" value="AIRC"/>
    <property type="match status" value="1"/>
</dbReference>
<evidence type="ECO:0000313" key="8">
    <source>
        <dbReference type="EMBL" id="RXJ85774.1"/>
    </source>
</evidence>
<feature type="binding site" evidence="3 5">
    <location>
        <position position="15"/>
    </location>
    <ligand>
        <name>substrate</name>
    </ligand>
</feature>
<keyword evidence="6" id="KW-0175">Coiled coil</keyword>
<dbReference type="SMART" id="SM01001">
    <property type="entry name" value="AIRC"/>
    <property type="match status" value="1"/>
</dbReference>
<feature type="binding site" evidence="3 5">
    <location>
        <position position="12"/>
    </location>
    <ligand>
        <name>substrate</name>
    </ligand>
</feature>
<reference evidence="8 9" key="1">
    <citation type="submission" date="2017-10" db="EMBL/GenBank/DDBJ databases">
        <title>Genomics of the genus Arcobacter.</title>
        <authorList>
            <person name="Perez-Cataluna A."/>
            <person name="Figueras M.J."/>
        </authorList>
    </citation>
    <scope>NUCLEOTIDE SEQUENCE [LARGE SCALE GENOMIC DNA]</scope>
    <source>
        <strain evidence="8 9">F26</strain>
    </source>
</reference>
<feature type="domain" description="PurE" evidence="7">
    <location>
        <begin position="4"/>
        <end position="153"/>
    </location>
</feature>
<dbReference type="PIRSF" id="PIRSF001338">
    <property type="entry name" value="AIR_carboxylase"/>
    <property type="match status" value="1"/>
</dbReference>
<proteinExistence type="inferred from homology"/>
<evidence type="ECO:0000256" key="6">
    <source>
        <dbReference type="SAM" id="Coils"/>
    </source>
</evidence>
<dbReference type="Gene3D" id="3.40.50.1970">
    <property type="match status" value="1"/>
</dbReference>
<dbReference type="InterPro" id="IPR033747">
    <property type="entry name" value="PurE_ClassI"/>
</dbReference>
<feature type="binding site" evidence="3 5">
    <location>
        <position position="42"/>
    </location>
    <ligand>
        <name>substrate</name>
    </ligand>
</feature>
<dbReference type="PANTHER" id="PTHR23046">
    <property type="entry name" value="PHOSPHORIBOSYLAMINOIMIDAZOLE CARBOXYLASE CATALYTIC SUBUNIT"/>
    <property type="match status" value="1"/>
</dbReference>
<comment type="similarity">
    <text evidence="3">Belongs to the AIR carboxylase family. Class I subfamily.</text>
</comment>
<dbReference type="GO" id="GO:0006189">
    <property type="term" value="P:'de novo' IMP biosynthetic process"/>
    <property type="evidence" value="ECO:0007669"/>
    <property type="project" value="UniProtKB-UniRule"/>
</dbReference>
<evidence type="ECO:0000256" key="4">
    <source>
        <dbReference type="PIRNR" id="PIRNR001338"/>
    </source>
</evidence>
<dbReference type="SUPFAM" id="SSF52255">
    <property type="entry name" value="N5-CAIR mutase (phosphoribosylaminoimidazole carboxylase, PurE)"/>
    <property type="match status" value="1"/>
</dbReference>
<accession>A0A4Q0ZGV0</accession>
<dbReference type="AlphaFoldDB" id="A0A4Q0ZGV0"/>
<organism evidence="8 9">
    <name type="scientific">Arcobacter cloacae</name>
    <dbReference type="NCBI Taxonomy" id="1054034"/>
    <lineage>
        <taxon>Bacteria</taxon>
        <taxon>Pseudomonadati</taxon>
        <taxon>Campylobacterota</taxon>
        <taxon>Epsilonproteobacteria</taxon>
        <taxon>Campylobacterales</taxon>
        <taxon>Arcobacteraceae</taxon>
        <taxon>Arcobacter</taxon>
    </lineage>
</organism>
<evidence type="ECO:0000256" key="5">
    <source>
        <dbReference type="PIRSR" id="PIRSR001338-1"/>
    </source>
</evidence>
<dbReference type="GO" id="GO:0034023">
    <property type="term" value="F:5-(carboxyamino)imidazole ribonucleotide mutase activity"/>
    <property type="evidence" value="ECO:0007669"/>
    <property type="project" value="UniProtKB-UniRule"/>
</dbReference>
<dbReference type="NCBIfam" id="TIGR01162">
    <property type="entry name" value="purE"/>
    <property type="match status" value="1"/>
</dbReference>
<evidence type="ECO:0000256" key="3">
    <source>
        <dbReference type="HAMAP-Rule" id="MF_01929"/>
    </source>
</evidence>
<dbReference type="FunFam" id="3.40.50.1970:FF:000013">
    <property type="entry name" value="Phosphoribosylaminoimidazole carboxylase"/>
    <property type="match status" value="1"/>
</dbReference>
<keyword evidence="2 3" id="KW-0413">Isomerase</keyword>
<dbReference type="EC" id="5.4.99.18" evidence="3 4"/>
<dbReference type="RefSeq" id="WP_128985303.1">
    <property type="nucleotide sequence ID" value="NZ_PDJZ01000001.1"/>
</dbReference>
<dbReference type="PANTHER" id="PTHR23046:SF2">
    <property type="entry name" value="PHOSPHORIBOSYLAMINOIMIDAZOLE CARBOXYLASE"/>
    <property type="match status" value="1"/>
</dbReference>